<protein>
    <submittedName>
        <fullName evidence="1">MFS general substrate transporter</fullName>
    </submittedName>
</protein>
<comment type="caution">
    <text evidence="1">The sequence shown here is derived from an EMBL/GenBank/DDBJ whole genome shotgun (WGS) entry which is preliminary data.</text>
</comment>
<reference evidence="1" key="1">
    <citation type="journal article" date="2021" name="New Phytol.">
        <title>Evolutionary innovations through gain and loss of genes in the ectomycorrhizal Boletales.</title>
        <authorList>
            <person name="Wu G."/>
            <person name="Miyauchi S."/>
            <person name="Morin E."/>
            <person name="Kuo A."/>
            <person name="Drula E."/>
            <person name="Varga T."/>
            <person name="Kohler A."/>
            <person name="Feng B."/>
            <person name="Cao Y."/>
            <person name="Lipzen A."/>
            <person name="Daum C."/>
            <person name="Hundley H."/>
            <person name="Pangilinan J."/>
            <person name="Johnson J."/>
            <person name="Barry K."/>
            <person name="LaButti K."/>
            <person name="Ng V."/>
            <person name="Ahrendt S."/>
            <person name="Min B."/>
            <person name="Choi I.G."/>
            <person name="Park H."/>
            <person name="Plett J.M."/>
            <person name="Magnuson J."/>
            <person name="Spatafora J.W."/>
            <person name="Nagy L.G."/>
            <person name="Henrissat B."/>
            <person name="Grigoriev I.V."/>
            <person name="Yang Z.L."/>
            <person name="Xu J."/>
            <person name="Martin F.M."/>
        </authorList>
    </citation>
    <scope>NUCLEOTIDE SEQUENCE</scope>
    <source>
        <strain evidence="1">KUC20120723A-06</strain>
    </source>
</reference>
<evidence type="ECO:0000313" key="2">
    <source>
        <dbReference type="Proteomes" id="UP000790709"/>
    </source>
</evidence>
<proteinExistence type="predicted"/>
<keyword evidence="2" id="KW-1185">Reference proteome</keyword>
<accession>A0ACB8B925</accession>
<gene>
    <name evidence="1" type="ORF">BV22DRAFT_1017824</name>
</gene>
<sequence>MSEASLPEGNHAPATSSEATPLLQSNSNPTIGPDDDSKRPKFSPATLVIPVAIVCHFASLLPSTTSFLIIQRIACKLWYAVHDPDNVPPDGRVPEALCSVPLVKKQIATVFSAIAVIDGLGVIIGCSASSFFASRYGRKPTLLGIIGLAVAGQAFIIGAQFAQGWLGGPLLVLWEICSQAIGNQFIISVVVNMYIVDTVREEDRTAALSTIAGWSSLGGALSFTAGGVISTSANDTLIVYIITGALLATACLYIALVLPESFPEAKQDELRRQRALATVDAGTPGGTLYRLASYFSIVFEPLKLLKPTTNPHNGRRNWRLVYCAIHVFIATLGDGYLTVGMILYFTTQYNYTSAEAGYVLTLLYLSGVFVLAVVIPPLVRLLRPYYTRRPSRSGHPPGETPDELVEAGSTDLLDAHITLASWFIEAVAYILVGVTTTLPTQLAAVVAVGLGAGRRPAARSLVAASVDPLVQGEALAAVELVSSIGLLLSPVVMGGILAASIATMPQLVFYAHAAIVMLAAAILLLVREGDRYHTH</sequence>
<organism evidence="1 2">
    <name type="scientific">Leucogyrophana mollusca</name>
    <dbReference type="NCBI Taxonomy" id="85980"/>
    <lineage>
        <taxon>Eukaryota</taxon>
        <taxon>Fungi</taxon>
        <taxon>Dikarya</taxon>
        <taxon>Basidiomycota</taxon>
        <taxon>Agaricomycotina</taxon>
        <taxon>Agaricomycetes</taxon>
        <taxon>Agaricomycetidae</taxon>
        <taxon>Boletales</taxon>
        <taxon>Boletales incertae sedis</taxon>
        <taxon>Leucogyrophana</taxon>
    </lineage>
</organism>
<dbReference type="EMBL" id="MU266495">
    <property type="protein sequence ID" value="KAH7922162.1"/>
    <property type="molecule type" value="Genomic_DNA"/>
</dbReference>
<dbReference type="Proteomes" id="UP000790709">
    <property type="component" value="Unassembled WGS sequence"/>
</dbReference>
<evidence type="ECO:0000313" key="1">
    <source>
        <dbReference type="EMBL" id="KAH7922162.1"/>
    </source>
</evidence>
<name>A0ACB8B925_9AGAM</name>